<gene>
    <name evidence="1" type="ORF">BLA18109_01087</name>
</gene>
<accession>A0A6P2TIR3</accession>
<evidence type="ECO:0000313" key="1">
    <source>
        <dbReference type="EMBL" id="VWC57843.1"/>
    </source>
</evidence>
<sequence length="60" mass="6522">MFGGEQSVSHVTGRRWHGPTDLVSTIWALVSNVSSWSHPVDCHCGDSRRGQTDLSGRASL</sequence>
<dbReference type="AlphaFoldDB" id="A0A6P2TIR3"/>
<dbReference type="Proteomes" id="UP000494260">
    <property type="component" value="Unassembled WGS sequence"/>
</dbReference>
<proteinExistence type="predicted"/>
<protein>
    <submittedName>
        <fullName evidence="1">Uncharacterized protein</fullName>
    </submittedName>
</protein>
<evidence type="ECO:0000313" key="2">
    <source>
        <dbReference type="Proteomes" id="UP000494260"/>
    </source>
</evidence>
<name>A0A6P2TIR3_BURL3</name>
<reference evidence="1 2" key="1">
    <citation type="submission" date="2019-09" db="EMBL/GenBank/DDBJ databases">
        <authorList>
            <person name="Depoorter E."/>
        </authorList>
    </citation>
    <scope>NUCLEOTIDE SEQUENCE [LARGE SCALE GENOMIC DNA]</scope>
    <source>
        <strain evidence="1">R-18109</strain>
    </source>
</reference>
<organism evidence="1 2">
    <name type="scientific">Burkholderia lata (strain ATCC 17760 / DSM 23089 / LMG 22485 / NCIMB 9086 / R18194 / 383)</name>
    <dbReference type="NCBI Taxonomy" id="482957"/>
    <lineage>
        <taxon>Bacteria</taxon>
        <taxon>Pseudomonadati</taxon>
        <taxon>Pseudomonadota</taxon>
        <taxon>Betaproteobacteria</taxon>
        <taxon>Burkholderiales</taxon>
        <taxon>Burkholderiaceae</taxon>
        <taxon>Burkholderia</taxon>
        <taxon>Burkholderia cepacia complex</taxon>
    </lineage>
</organism>
<dbReference type="EMBL" id="CABVQH010000003">
    <property type="protein sequence ID" value="VWC57843.1"/>
    <property type="molecule type" value="Genomic_DNA"/>
</dbReference>